<evidence type="ECO:0000313" key="2">
    <source>
        <dbReference type="Proteomes" id="UP001500973"/>
    </source>
</evidence>
<evidence type="ECO:0000313" key="1">
    <source>
        <dbReference type="EMBL" id="GAA1428419.1"/>
    </source>
</evidence>
<organism evidence="1 2">
    <name type="scientific">Streptomyces thermospinosisporus</name>
    <dbReference type="NCBI Taxonomy" id="161482"/>
    <lineage>
        <taxon>Bacteria</taxon>
        <taxon>Bacillati</taxon>
        <taxon>Actinomycetota</taxon>
        <taxon>Actinomycetes</taxon>
        <taxon>Kitasatosporales</taxon>
        <taxon>Streptomycetaceae</taxon>
        <taxon>Streptomyces</taxon>
    </lineage>
</organism>
<name>A0ABP4JT98_9ACTN</name>
<proteinExistence type="predicted"/>
<keyword evidence="2" id="KW-1185">Reference proteome</keyword>
<dbReference type="Proteomes" id="UP001500973">
    <property type="component" value="Unassembled WGS sequence"/>
</dbReference>
<protein>
    <submittedName>
        <fullName evidence="1">Uncharacterized protein</fullName>
    </submittedName>
</protein>
<gene>
    <name evidence="1" type="ORF">GCM10009601_41590</name>
</gene>
<comment type="caution">
    <text evidence="1">The sequence shown here is derived from an EMBL/GenBank/DDBJ whole genome shotgun (WGS) entry which is preliminary data.</text>
</comment>
<dbReference type="EMBL" id="BAAAIZ010000063">
    <property type="protein sequence ID" value="GAA1428419.1"/>
    <property type="molecule type" value="Genomic_DNA"/>
</dbReference>
<accession>A0ABP4JT98</accession>
<sequence length="131" mass="14162">MSYDLAVWEGAPPADDKTAGKLLDSLYDQYVEVDEKVPPTPAISAYVAAILDRWPDLTEDEDDVSPWSTGPLINEARGPLIYFPMSYSMAVEAREYAANVAASMGACLLRPAERTGADLVPPEVPAFAAQL</sequence>
<reference evidence="2" key="1">
    <citation type="journal article" date="2019" name="Int. J. Syst. Evol. Microbiol.">
        <title>The Global Catalogue of Microorganisms (GCM) 10K type strain sequencing project: providing services to taxonomists for standard genome sequencing and annotation.</title>
        <authorList>
            <consortium name="The Broad Institute Genomics Platform"/>
            <consortium name="The Broad Institute Genome Sequencing Center for Infectious Disease"/>
            <person name="Wu L."/>
            <person name="Ma J."/>
        </authorList>
    </citation>
    <scope>NUCLEOTIDE SEQUENCE [LARGE SCALE GENOMIC DNA]</scope>
    <source>
        <strain evidence="2">JCM 11756</strain>
    </source>
</reference>
<dbReference type="RefSeq" id="WP_344014600.1">
    <property type="nucleotide sequence ID" value="NZ_BAAAIZ010000063.1"/>
</dbReference>